<feature type="transmembrane region" description="Helical" evidence="6">
    <location>
        <begin position="284"/>
        <end position="304"/>
    </location>
</feature>
<keyword evidence="3 6" id="KW-1133">Transmembrane helix</keyword>
<feature type="transmembrane region" description="Helical" evidence="6">
    <location>
        <begin position="136"/>
        <end position="155"/>
    </location>
</feature>
<evidence type="ECO:0000256" key="6">
    <source>
        <dbReference type="SAM" id="Phobius"/>
    </source>
</evidence>
<feature type="transmembrane region" description="Helical" evidence="6">
    <location>
        <begin position="373"/>
        <end position="393"/>
    </location>
</feature>
<feature type="transmembrane region" description="Helical" evidence="6">
    <location>
        <begin position="12"/>
        <end position="35"/>
    </location>
</feature>
<dbReference type="Proteomes" id="UP000576792">
    <property type="component" value="Unassembled WGS sequence"/>
</dbReference>
<keyword evidence="9" id="KW-1185">Reference proteome</keyword>
<dbReference type="AlphaFoldDB" id="A0A846S061"/>
<evidence type="ECO:0000313" key="9">
    <source>
        <dbReference type="Proteomes" id="UP000576792"/>
    </source>
</evidence>
<dbReference type="EMBL" id="JAATJN010000001">
    <property type="protein sequence ID" value="NJC57065.1"/>
    <property type="molecule type" value="Genomic_DNA"/>
</dbReference>
<comment type="caution">
    <text evidence="8">The sequence shown here is derived from an EMBL/GenBank/DDBJ whole genome shotgun (WGS) entry which is preliminary data.</text>
</comment>
<reference evidence="8 9" key="1">
    <citation type="submission" date="2020-03" db="EMBL/GenBank/DDBJ databases">
        <title>Sequencing the genomes of 1000 actinobacteria strains.</title>
        <authorList>
            <person name="Klenk H.-P."/>
        </authorList>
    </citation>
    <scope>NUCLEOTIDE SEQUENCE [LARGE SCALE GENOMIC DNA]</scope>
    <source>
        <strain evidence="8 9">DSM 18964</strain>
    </source>
</reference>
<feature type="transmembrane region" description="Helical" evidence="6">
    <location>
        <begin position="103"/>
        <end position="124"/>
    </location>
</feature>
<dbReference type="Pfam" id="PF07690">
    <property type="entry name" value="MFS_1"/>
    <property type="match status" value="1"/>
</dbReference>
<organism evidence="8 9">
    <name type="scientific">Brevibacterium marinum</name>
    <dbReference type="NCBI Taxonomy" id="418643"/>
    <lineage>
        <taxon>Bacteria</taxon>
        <taxon>Bacillati</taxon>
        <taxon>Actinomycetota</taxon>
        <taxon>Actinomycetes</taxon>
        <taxon>Micrococcales</taxon>
        <taxon>Brevibacteriaceae</taxon>
        <taxon>Brevibacterium</taxon>
    </lineage>
</organism>
<feature type="transmembrane region" description="Helical" evidence="6">
    <location>
        <begin position="214"/>
        <end position="234"/>
    </location>
</feature>
<feature type="transmembrane region" description="Helical" evidence="6">
    <location>
        <begin position="254"/>
        <end position="277"/>
    </location>
</feature>
<dbReference type="RefSeq" id="WP_209043936.1">
    <property type="nucleotide sequence ID" value="NZ_BAAAPQ010000007.1"/>
</dbReference>
<dbReference type="Gene3D" id="1.20.1250.20">
    <property type="entry name" value="MFS general substrate transporter like domains"/>
    <property type="match status" value="2"/>
</dbReference>
<dbReference type="GO" id="GO:0005886">
    <property type="term" value="C:plasma membrane"/>
    <property type="evidence" value="ECO:0007669"/>
    <property type="project" value="UniProtKB-SubCell"/>
</dbReference>
<evidence type="ECO:0000256" key="4">
    <source>
        <dbReference type="ARBA" id="ARBA00023136"/>
    </source>
</evidence>
<dbReference type="InterPro" id="IPR011701">
    <property type="entry name" value="MFS"/>
</dbReference>
<feature type="domain" description="Major facilitator superfamily (MFS) profile" evidence="7">
    <location>
        <begin position="9"/>
        <end position="399"/>
    </location>
</feature>
<dbReference type="PROSITE" id="PS50850">
    <property type="entry name" value="MFS"/>
    <property type="match status" value="1"/>
</dbReference>
<protein>
    <submittedName>
        <fullName evidence="8">MFS family permease</fullName>
    </submittedName>
</protein>
<keyword evidence="4 6" id="KW-0472">Membrane</keyword>
<dbReference type="PANTHER" id="PTHR23521">
    <property type="entry name" value="TRANSPORTER MFS SUPERFAMILY"/>
    <property type="match status" value="1"/>
</dbReference>
<gene>
    <name evidence="8" type="ORF">BKA07_002100</name>
</gene>
<accession>A0A846S061</accession>
<evidence type="ECO:0000313" key="8">
    <source>
        <dbReference type="EMBL" id="NJC57065.1"/>
    </source>
</evidence>
<evidence type="ECO:0000256" key="2">
    <source>
        <dbReference type="ARBA" id="ARBA00022692"/>
    </source>
</evidence>
<dbReference type="SUPFAM" id="SSF103473">
    <property type="entry name" value="MFS general substrate transporter"/>
    <property type="match status" value="1"/>
</dbReference>
<dbReference type="InterPro" id="IPR020846">
    <property type="entry name" value="MFS_dom"/>
</dbReference>
<evidence type="ECO:0000256" key="5">
    <source>
        <dbReference type="SAM" id="MobiDB-lite"/>
    </source>
</evidence>
<name>A0A846S061_9MICO</name>
<evidence type="ECO:0000259" key="7">
    <source>
        <dbReference type="PROSITE" id="PS50850"/>
    </source>
</evidence>
<dbReference type="InterPro" id="IPR036259">
    <property type="entry name" value="MFS_trans_sf"/>
</dbReference>
<feature type="transmembrane region" description="Helical" evidence="6">
    <location>
        <begin position="77"/>
        <end position="97"/>
    </location>
</feature>
<feature type="region of interest" description="Disordered" evidence="5">
    <location>
        <begin position="396"/>
        <end position="423"/>
    </location>
</feature>
<keyword evidence="2 6" id="KW-0812">Transmembrane</keyword>
<evidence type="ECO:0000256" key="1">
    <source>
        <dbReference type="ARBA" id="ARBA00004651"/>
    </source>
</evidence>
<proteinExistence type="predicted"/>
<feature type="compositionally biased region" description="Basic and acidic residues" evidence="5">
    <location>
        <begin position="396"/>
        <end position="405"/>
    </location>
</feature>
<dbReference type="PANTHER" id="PTHR23521:SF3">
    <property type="entry name" value="MFS TRANSPORTER"/>
    <property type="match status" value="1"/>
</dbReference>
<comment type="subcellular location">
    <subcellularLocation>
        <location evidence="1">Cell membrane</location>
        <topology evidence="1">Multi-pass membrane protein</topology>
    </subcellularLocation>
</comment>
<sequence>MTTAARKWRQMLLLAAVEVMGLTVWFSATAVSPSLQDEWSIDSLGAVWFTASVQLGFVAGGVTSALLTLGDRFPPHFVIGSAAFGAGLSTVMLAIAADGLWPAIVLRFLTGMFLAGVYPIGMKVMSTWASPRQRGIAFGLLLGALTVGSGLPHLISGLGDRLPWRMIMVIAACIAIVAGFIAVMWIRPGEHGGGTTARPKIRYAWEGFRTRAPLLANLGYFGHMWELYALWTWLPTYLLFSQKNMGEATNSGQIGLWAFIAIGAAGLAGCLIGGWIADRFGRSAAAVSALVVSGMCCLLSPVMFSVAEPLLLVFLIVWGASVIADSGVFSTALSESVDPNYVGTSLTAQTTIGYLITVITIQLVPLTANLSSWQFAFLILLPGPIVGAIAMHMRRREQPDSRTEDEPVGEIVGTTRRSIKQNE</sequence>
<feature type="transmembrane region" description="Helical" evidence="6">
    <location>
        <begin position="310"/>
        <end position="329"/>
    </location>
</feature>
<feature type="transmembrane region" description="Helical" evidence="6">
    <location>
        <begin position="47"/>
        <end position="70"/>
    </location>
</feature>
<feature type="transmembrane region" description="Helical" evidence="6">
    <location>
        <begin position="341"/>
        <end position="361"/>
    </location>
</feature>
<feature type="transmembrane region" description="Helical" evidence="6">
    <location>
        <begin position="167"/>
        <end position="186"/>
    </location>
</feature>
<evidence type="ECO:0000256" key="3">
    <source>
        <dbReference type="ARBA" id="ARBA00022989"/>
    </source>
</evidence>
<dbReference type="GO" id="GO:0022857">
    <property type="term" value="F:transmembrane transporter activity"/>
    <property type="evidence" value="ECO:0007669"/>
    <property type="project" value="InterPro"/>
</dbReference>